<feature type="region of interest" description="Disordered" evidence="2">
    <location>
        <begin position="222"/>
        <end position="302"/>
    </location>
</feature>
<proteinExistence type="predicted"/>
<feature type="compositionally biased region" description="Low complexity" evidence="2">
    <location>
        <begin position="255"/>
        <end position="279"/>
    </location>
</feature>
<evidence type="ECO:0000313" key="4">
    <source>
        <dbReference type="EMBL" id="CAD8437594.1"/>
    </source>
</evidence>
<evidence type="ECO:0000256" key="2">
    <source>
        <dbReference type="SAM" id="MobiDB-lite"/>
    </source>
</evidence>
<dbReference type="SMART" id="SM00338">
    <property type="entry name" value="BRLZ"/>
    <property type="match status" value="1"/>
</dbReference>
<evidence type="ECO:0000259" key="3">
    <source>
        <dbReference type="PROSITE" id="PS00036"/>
    </source>
</evidence>
<evidence type="ECO:0000256" key="1">
    <source>
        <dbReference type="SAM" id="Coils"/>
    </source>
</evidence>
<sequence length="334" mass="35921">MSGFAGPSGLDRMPSIPTDALLDADDLMQLDDALNFEVDEALAFAPPGVSIPPVGEGLADVGIQPISAARPGPSGRGTSAGFTMGSTGSDHGGNSSDDPSFTFDDLDPSDPKHKRRIQNRMASARFRAKAKERQNELDKLKAQVAQLRREKRDLEELNVKVREDAAAEAERQRASTMAWIVDHFWLRRKVHFKTLANSVRWMVSGKYRPGMSEAVAELMAKQTADRSADADASGLPREEMEADQDLSGFGDDDAPAGSADPSYAAAMSAGSPAGPAGEALDASVDDGDPSHASEANQPTFGQRIKMFLTDSFKKRMERFGGKDADEALTRPHTR</sequence>
<name>A0A7S0CY47_MICPS</name>
<dbReference type="CDD" id="cd14686">
    <property type="entry name" value="bZIP"/>
    <property type="match status" value="1"/>
</dbReference>
<dbReference type="InterPro" id="IPR004827">
    <property type="entry name" value="bZIP"/>
</dbReference>
<dbReference type="Pfam" id="PF07716">
    <property type="entry name" value="bZIP_2"/>
    <property type="match status" value="1"/>
</dbReference>
<accession>A0A7S0CY47</accession>
<protein>
    <recommendedName>
        <fullName evidence="3">BZIP domain-containing protein</fullName>
    </recommendedName>
</protein>
<organism evidence="4">
    <name type="scientific">Micromonas pusilla</name>
    <name type="common">Picoplanktonic green alga</name>
    <name type="synonym">Chromulina pusilla</name>
    <dbReference type="NCBI Taxonomy" id="38833"/>
    <lineage>
        <taxon>Eukaryota</taxon>
        <taxon>Viridiplantae</taxon>
        <taxon>Chlorophyta</taxon>
        <taxon>Mamiellophyceae</taxon>
        <taxon>Mamiellales</taxon>
        <taxon>Mamiellaceae</taxon>
        <taxon>Micromonas</taxon>
    </lineage>
</organism>
<feature type="compositionally biased region" description="Polar residues" evidence="2">
    <location>
        <begin position="76"/>
        <end position="99"/>
    </location>
</feature>
<dbReference type="EMBL" id="HBEN01005843">
    <property type="protein sequence ID" value="CAD8437594.1"/>
    <property type="molecule type" value="Transcribed_RNA"/>
</dbReference>
<dbReference type="PROSITE" id="PS00036">
    <property type="entry name" value="BZIP_BASIC"/>
    <property type="match status" value="1"/>
</dbReference>
<gene>
    <name evidence="4" type="ORF">MSP1401_LOCUS4764</name>
</gene>
<feature type="region of interest" description="Disordered" evidence="2">
    <location>
        <begin position="65"/>
        <end position="115"/>
    </location>
</feature>
<feature type="compositionally biased region" description="Acidic residues" evidence="2">
    <location>
        <begin position="240"/>
        <end position="254"/>
    </location>
</feature>
<dbReference type="AlphaFoldDB" id="A0A7S0CY47"/>
<feature type="domain" description="BZIP" evidence="3">
    <location>
        <begin position="114"/>
        <end position="129"/>
    </location>
</feature>
<dbReference type="GO" id="GO:0003700">
    <property type="term" value="F:DNA-binding transcription factor activity"/>
    <property type="evidence" value="ECO:0007669"/>
    <property type="project" value="InterPro"/>
</dbReference>
<reference evidence="4" key="1">
    <citation type="submission" date="2021-01" db="EMBL/GenBank/DDBJ databases">
        <authorList>
            <person name="Corre E."/>
            <person name="Pelletier E."/>
            <person name="Niang G."/>
            <person name="Scheremetjew M."/>
            <person name="Finn R."/>
            <person name="Kale V."/>
            <person name="Holt S."/>
            <person name="Cochrane G."/>
            <person name="Meng A."/>
            <person name="Brown T."/>
            <person name="Cohen L."/>
        </authorList>
    </citation>
    <scope>NUCLEOTIDE SEQUENCE</scope>
    <source>
        <strain evidence="4">CCAC1681</strain>
    </source>
</reference>
<feature type="coiled-coil region" evidence="1">
    <location>
        <begin position="123"/>
        <end position="167"/>
    </location>
</feature>
<keyword evidence="1" id="KW-0175">Coiled coil</keyword>